<evidence type="ECO:0000256" key="3">
    <source>
        <dbReference type="ARBA" id="ARBA00022989"/>
    </source>
</evidence>
<dbReference type="AlphaFoldDB" id="A0A5B7CK27"/>
<protein>
    <submittedName>
        <fullName evidence="7">Solute carrier family 22 member 3</fullName>
    </submittedName>
</protein>
<gene>
    <name evidence="7" type="primary">SLC22A3_2</name>
    <name evidence="7" type="ORF">E2C01_000562</name>
</gene>
<evidence type="ECO:0000256" key="6">
    <source>
        <dbReference type="SAM" id="Phobius"/>
    </source>
</evidence>
<dbReference type="PANTHER" id="PTHR24064">
    <property type="entry name" value="SOLUTE CARRIER FAMILY 22 MEMBER"/>
    <property type="match status" value="1"/>
</dbReference>
<dbReference type="Proteomes" id="UP000324222">
    <property type="component" value="Unassembled WGS sequence"/>
</dbReference>
<evidence type="ECO:0000256" key="1">
    <source>
        <dbReference type="ARBA" id="ARBA00004141"/>
    </source>
</evidence>
<reference evidence="7 8" key="1">
    <citation type="submission" date="2019-05" db="EMBL/GenBank/DDBJ databases">
        <title>Another draft genome of Portunus trituberculatus and its Hox gene families provides insights of decapod evolution.</title>
        <authorList>
            <person name="Jeong J.-H."/>
            <person name="Song I."/>
            <person name="Kim S."/>
            <person name="Choi T."/>
            <person name="Kim D."/>
            <person name="Ryu S."/>
            <person name="Kim W."/>
        </authorList>
    </citation>
    <scope>NUCLEOTIDE SEQUENCE [LARGE SCALE GENOMIC DNA]</scope>
    <source>
        <tissue evidence="7">Muscle</tissue>
    </source>
</reference>
<evidence type="ECO:0000256" key="5">
    <source>
        <dbReference type="SAM" id="MobiDB-lite"/>
    </source>
</evidence>
<feature type="region of interest" description="Disordered" evidence="5">
    <location>
        <begin position="262"/>
        <end position="283"/>
    </location>
</feature>
<keyword evidence="2 6" id="KW-0812">Transmembrane</keyword>
<feature type="transmembrane region" description="Helical" evidence="6">
    <location>
        <begin position="128"/>
        <end position="149"/>
    </location>
</feature>
<name>A0A5B7CK27_PORTR</name>
<comment type="subcellular location">
    <subcellularLocation>
        <location evidence="1">Membrane</location>
        <topology evidence="1">Multi-pass membrane protein</topology>
    </subcellularLocation>
</comment>
<feature type="transmembrane region" description="Helical" evidence="6">
    <location>
        <begin position="20"/>
        <end position="41"/>
    </location>
</feature>
<evidence type="ECO:0000313" key="8">
    <source>
        <dbReference type="Proteomes" id="UP000324222"/>
    </source>
</evidence>
<dbReference type="GO" id="GO:0016020">
    <property type="term" value="C:membrane"/>
    <property type="evidence" value="ECO:0007669"/>
    <property type="project" value="UniProtKB-SubCell"/>
</dbReference>
<accession>A0A5B7CK27</accession>
<dbReference type="OrthoDB" id="6333086at2759"/>
<keyword evidence="8" id="KW-1185">Reference proteome</keyword>
<feature type="transmembrane region" description="Helical" evidence="6">
    <location>
        <begin position="53"/>
        <end position="73"/>
    </location>
</feature>
<dbReference type="Gene3D" id="1.20.1250.20">
    <property type="entry name" value="MFS general substrate transporter like domains"/>
    <property type="match status" value="1"/>
</dbReference>
<keyword evidence="4 6" id="KW-0472">Membrane</keyword>
<organism evidence="7 8">
    <name type="scientific">Portunus trituberculatus</name>
    <name type="common">Swimming crab</name>
    <name type="synonym">Neptunus trituberculatus</name>
    <dbReference type="NCBI Taxonomy" id="210409"/>
    <lineage>
        <taxon>Eukaryota</taxon>
        <taxon>Metazoa</taxon>
        <taxon>Ecdysozoa</taxon>
        <taxon>Arthropoda</taxon>
        <taxon>Crustacea</taxon>
        <taxon>Multicrustacea</taxon>
        <taxon>Malacostraca</taxon>
        <taxon>Eumalacostraca</taxon>
        <taxon>Eucarida</taxon>
        <taxon>Decapoda</taxon>
        <taxon>Pleocyemata</taxon>
        <taxon>Brachyura</taxon>
        <taxon>Eubrachyura</taxon>
        <taxon>Portunoidea</taxon>
        <taxon>Portunidae</taxon>
        <taxon>Portuninae</taxon>
        <taxon>Portunus</taxon>
    </lineage>
</organism>
<keyword evidence="3 6" id="KW-1133">Transmembrane helix</keyword>
<comment type="caution">
    <text evidence="7">The sequence shown here is derived from an EMBL/GenBank/DDBJ whole genome shotgun (WGS) entry which is preliminary data.</text>
</comment>
<dbReference type="EMBL" id="VSRR010000014">
    <property type="protein sequence ID" value="MPC07993.1"/>
    <property type="molecule type" value="Genomic_DNA"/>
</dbReference>
<dbReference type="SUPFAM" id="SSF103473">
    <property type="entry name" value="MFS general substrate transporter"/>
    <property type="match status" value="1"/>
</dbReference>
<dbReference type="InterPro" id="IPR036259">
    <property type="entry name" value="MFS_trans_sf"/>
</dbReference>
<evidence type="ECO:0000256" key="4">
    <source>
        <dbReference type="ARBA" id="ARBA00023136"/>
    </source>
</evidence>
<evidence type="ECO:0000256" key="2">
    <source>
        <dbReference type="ARBA" id="ARBA00022692"/>
    </source>
</evidence>
<evidence type="ECO:0000313" key="7">
    <source>
        <dbReference type="EMBL" id="MPC07993.1"/>
    </source>
</evidence>
<proteinExistence type="predicted"/>
<sequence>MVIILAYDGHIRNTENVGPNMFVTFTIVGFVEFPADLLTMITMEKLGRRHTTVWSLILSGVVCLIIAFVPPAYSLTVLVLEVIGRFLITMSINVAQQYPVEVLPTVARAQGSAAIHTMGYMSVFLSPYIIYLPPFLPRYNVVTFLNARIRKRLLLSPRQFSKATETTGRVFKAVCPFNKLKILPIYHQNYKNTLKKHEYLELEPLESSGGDGAKRFRIRALESINEQTIHSFLCTHFPRWLPNEPDKKYNFSHAQILSMDNNPRHYISSTDSGRGSACETSQI</sequence>